<dbReference type="RefSeq" id="WP_170204088.1">
    <property type="nucleotide sequence ID" value="NZ_CP051685.1"/>
</dbReference>
<protein>
    <submittedName>
        <fullName evidence="3">RES family NAD+ phosphorylase</fullName>
    </submittedName>
</protein>
<dbReference type="Pfam" id="PF08808">
    <property type="entry name" value="RES"/>
    <property type="match status" value="1"/>
</dbReference>
<dbReference type="KEGG" id="mfy:HH212_19905"/>
<dbReference type="SMART" id="SM00953">
    <property type="entry name" value="RES"/>
    <property type="match status" value="1"/>
</dbReference>
<keyword evidence="4" id="KW-1185">Reference proteome</keyword>
<evidence type="ECO:0000256" key="1">
    <source>
        <dbReference type="SAM" id="Phobius"/>
    </source>
</evidence>
<dbReference type="Proteomes" id="UP000502415">
    <property type="component" value="Chromosome"/>
</dbReference>
<name>A0A7Z2VZ77_9BURK</name>
<feature type="transmembrane region" description="Helical" evidence="1">
    <location>
        <begin position="171"/>
        <end position="190"/>
    </location>
</feature>
<keyword evidence="1" id="KW-1133">Transmembrane helix</keyword>
<reference evidence="3 4" key="1">
    <citation type="submission" date="2020-04" db="EMBL/GenBank/DDBJ databases">
        <title>Genome sequencing of novel species.</title>
        <authorList>
            <person name="Heo J."/>
            <person name="Kim S.-J."/>
            <person name="Kim J.-S."/>
            <person name="Hong S.-B."/>
            <person name="Kwon S.-W."/>
        </authorList>
    </citation>
    <scope>NUCLEOTIDE SEQUENCE [LARGE SCALE GENOMIC DNA]</scope>
    <source>
        <strain evidence="3 4">GN2-R2</strain>
    </source>
</reference>
<feature type="transmembrane region" description="Helical" evidence="1">
    <location>
        <begin position="98"/>
        <end position="117"/>
    </location>
</feature>
<evidence type="ECO:0000259" key="2">
    <source>
        <dbReference type="SMART" id="SM00953"/>
    </source>
</evidence>
<feature type="transmembrane region" description="Helical" evidence="1">
    <location>
        <begin position="129"/>
        <end position="151"/>
    </location>
</feature>
<dbReference type="AlphaFoldDB" id="A0A7Z2VZ77"/>
<evidence type="ECO:0000313" key="3">
    <source>
        <dbReference type="EMBL" id="QJE02001.1"/>
    </source>
</evidence>
<sequence>MTVAAWRIAVEAPSYAADDLTGTGAKITGGRWNSKGTPVLYCAENIALATLETVHTLRSGGLPFNRYLVRVDIPDPVWAERRVLDPLPGAWDAIPAGMGARLATIGLCWVAAIISYARRHPGQTGGSDAFLMMGVLFFGYVLALVVSGASSAWSAVLVRRHAGVHAPVARIVRWLVCIVLLVPLLLYIGASLRLF</sequence>
<dbReference type="InterPro" id="IPR014914">
    <property type="entry name" value="RES_dom"/>
</dbReference>
<keyword evidence="1" id="KW-0472">Membrane</keyword>
<evidence type="ECO:0000313" key="4">
    <source>
        <dbReference type="Proteomes" id="UP000502415"/>
    </source>
</evidence>
<organism evidence="3 4">
    <name type="scientific">Massilia forsythiae</name>
    <dbReference type="NCBI Taxonomy" id="2728020"/>
    <lineage>
        <taxon>Bacteria</taxon>
        <taxon>Pseudomonadati</taxon>
        <taxon>Pseudomonadota</taxon>
        <taxon>Betaproteobacteria</taxon>
        <taxon>Burkholderiales</taxon>
        <taxon>Oxalobacteraceae</taxon>
        <taxon>Telluria group</taxon>
        <taxon>Massilia</taxon>
    </lineage>
</organism>
<keyword evidence="1" id="KW-0812">Transmembrane</keyword>
<accession>A0A7Z2VZ77</accession>
<proteinExistence type="predicted"/>
<dbReference type="EMBL" id="CP051685">
    <property type="protein sequence ID" value="QJE02001.1"/>
    <property type="molecule type" value="Genomic_DNA"/>
</dbReference>
<feature type="domain" description="RES" evidence="2">
    <location>
        <begin position="19"/>
        <end position="170"/>
    </location>
</feature>
<gene>
    <name evidence="3" type="ORF">HH212_19905</name>
</gene>